<dbReference type="RefSeq" id="WP_083031060.1">
    <property type="nucleotide sequence ID" value="NZ_AP022618.1"/>
</dbReference>
<dbReference type="PIRSF" id="PIRSF007580">
    <property type="entry name" value="UCP07580"/>
    <property type="match status" value="1"/>
</dbReference>
<dbReference type="InterPro" id="IPR009078">
    <property type="entry name" value="Ferritin-like_SF"/>
</dbReference>
<dbReference type="PANTHER" id="PTHR39456">
    <property type="entry name" value="METAL-DEPENDENT HYDROLASE"/>
    <property type="match status" value="1"/>
</dbReference>
<comment type="caution">
    <text evidence="1">The sequence shown here is derived from an EMBL/GenBank/DDBJ whole genome shotgun (WGS) entry which is preliminary data.</text>
</comment>
<gene>
    <name evidence="1" type="ORF">BST26_11420</name>
</gene>
<evidence type="ECO:0000313" key="1">
    <source>
        <dbReference type="EMBL" id="ORA70294.1"/>
    </source>
</evidence>
<keyword evidence="1" id="KW-0378">Hydrolase</keyword>
<dbReference type="GO" id="GO:0016787">
    <property type="term" value="F:hydrolase activity"/>
    <property type="evidence" value="ECO:0007669"/>
    <property type="project" value="UniProtKB-KW"/>
</dbReference>
<keyword evidence="2" id="KW-1185">Reference proteome</keyword>
<protein>
    <submittedName>
        <fullName evidence="1">Metal-dependent hydrolase</fullName>
    </submittedName>
</protein>
<dbReference type="Proteomes" id="UP000192801">
    <property type="component" value="Unassembled WGS sequence"/>
</dbReference>
<reference evidence="1 2" key="1">
    <citation type="submission" date="2016-12" db="EMBL/GenBank/DDBJ databases">
        <title>The new phylogeny of genus Mycobacterium.</title>
        <authorList>
            <person name="Tortoli E."/>
            <person name="Trovato A."/>
            <person name="Cirillo D.M."/>
        </authorList>
    </citation>
    <scope>NUCLEOTIDE SEQUENCE [LARGE SCALE GENOMIC DNA]</scope>
    <source>
        <strain evidence="1 2">DSM 45130</strain>
    </source>
</reference>
<dbReference type="SUPFAM" id="SSF47240">
    <property type="entry name" value="Ferritin-like"/>
    <property type="match status" value="1"/>
</dbReference>
<dbReference type="AlphaFoldDB" id="A0A1X0DD13"/>
<proteinExistence type="predicted"/>
<dbReference type="EMBL" id="MVHS01000023">
    <property type="protein sequence ID" value="ORA70294.1"/>
    <property type="molecule type" value="Genomic_DNA"/>
</dbReference>
<sequence length="288" mass="32870">MTDIEKSATAGKHVVRARRIRFAYPDGSLDRHFVDGDLVMSHVIAQLSATFPEGEDFFVRSVRHYADRITDPELKAQVQGFIGQEVTHGREHRALNDRLNRMGYPTRFIDRRTRVDLKLFERVLSPLTCLAITAALEHFTAVFAETLLTDERAQALLGSTEVRSMLLWHAIEESEHRAVAFDVYRAVGGTERRRIVTMRVIRATFTLSVAFFAALSLLGDRATYNPVRLLRSLNRLRHSPFLSRRVLSRLFAYTQRGFHPDDSDNAALLARWTAELFGEQGVLVDHLH</sequence>
<evidence type="ECO:0000313" key="2">
    <source>
        <dbReference type="Proteomes" id="UP000192801"/>
    </source>
</evidence>
<accession>A0A1X0DD13</accession>
<dbReference type="InterPro" id="IPR016516">
    <property type="entry name" value="UCP07580"/>
</dbReference>
<organism evidence="1 2">
    <name type="scientific">Mycolicibacterium insubricum</name>
    <dbReference type="NCBI Taxonomy" id="444597"/>
    <lineage>
        <taxon>Bacteria</taxon>
        <taxon>Bacillati</taxon>
        <taxon>Actinomycetota</taxon>
        <taxon>Actinomycetes</taxon>
        <taxon>Mycobacteriales</taxon>
        <taxon>Mycobacteriaceae</taxon>
        <taxon>Mycolicibacterium</taxon>
    </lineage>
</organism>
<dbReference type="OrthoDB" id="4760165at2"/>
<dbReference type="Pfam" id="PF10118">
    <property type="entry name" value="Metal_hydrol"/>
    <property type="match status" value="1"/>
</dbReference>
<dbReference type="PANTHER" id="PTHR39456:SF1">
    <property type="entry name" value="METAL-DEPENDENT HYDROLASE"/>
    <property type="match status" value="1"/>
</dbReference>
<dbReference type="STRING" id="444597.BST26_11420"/>
<name>A0A1X0DD13_9MYCO</name>